<keyword evidence="1" id="KW-0732">Signal</keyword>
<evidence type="ECO:0000259" key="3">
    <source>
        <dbReference type="Pfam" id="PF01551"/>
    </source>
</evidence>
<dbReference type="PANTHER" id="PTHR21666">
    <property type="entry name" value="PEPTIDASE-RELATED"/>
    <property type="match status" value="1"/>
</dbReference>
<gene>
    <name evidence="4" type="ORF">CVU83_00875</name>
</gene>
<dbReference type="Gene3D" id="6.10.250.3150">
    <property type="match status" value="1"/>
</dbReference>
<accession>A0A2N2E2R6</accession>
<organism evidence="4 5">
    <name type="scientific">Candidatus Falkowbacteria bacterium HGW-Falkowbacteria-2</name>
    <dbReference type="NCBI Taxonomy" id="2013769"/>
    <lineage>
        <taxon>Bacteria</taxon>
        <taxon>Candidatus Falkowiibacteriota</taxon>
    </lineage>
</organism>
<reference evidence="4 5" key="1">
    <citation type="journal article" date="2017" name="ISME J.">
        <title>Potential for microbial H2 and metal transformations associated with novel bacteria and archaea in deep terrestrial subsurface sediments.</title>
        <authorList>
            <person name="Hernsdorf A.W."/>
            <person name="Amano Y."/>
            <person name="Miyakawa K."/>
            <person name="Ise K."/>
            <person name="Suzuki Y."/>
            <person name="Anantharaman K."/>
            <person name="Probst A."/>
            <person name="Burstein D."/>
            <person name="Thomas B.C."/>
            <person name="Banfield J.F."/>
        </authorList>
    </citation>
    <scope>NUCLEOTIDE SEQUENCE [LARGE SCALE GENOMIC DNA]</scope>
    <source>
        <strain evidence="4">HGW-Falkowbacteria-2</strain>
    </source>
</reference>
<dbReference type="AlphaFoldDB" id="A0A2N2E2R6"/>
<dbReference type="PANTHER" id="PTHR21666:SF289">
    <property type="entry name" value="L-ALA--D-GLU ENDOPEPTIDASE"/>
    <property type="match status" value="1"/>
</dbReference>
<dbReference type="InterPro" id="IPR011055">
    <property type="entry name" value="Dup_hybrid_motif"/>
</dbReference>
<protein>
    <recommendedName>
        <fullName evidence="3">M23ase beta-sheet core domain-containing protein</fullName>
    </recommendedName>
</protein>
<dbReference type="Gene3D" id="2.70.70.10">
    <property type="entry name" value="Glucose Permease (Domain IIA)"/>
    <property type="match status" value="1"/>
</dbReference>
<keyword evidence="2" id="KW-0175">Coiled coil</keyword>
<evidence type="ECO:0000313" key="4">
    <source>
        <dbReference type="EMBL" id="PKM88981.1"/>
    </source>
</evidence>
<dbReference type="InterPro" id="IPR050570">
    <property type="entry name" value="Cell_wall_metabolism_enzyme"/>
</dbReference>
<evidence type="ECO:0000256" key="2">
    <source>
        <dbReference type="SAM" id="Coils"/>
    </source>
</evidence>
<dbReference type="CDD" id="cd12797">
    <property type="entry name" value="M23_peptidase"/>
    <property type="match status" value="1"/>
</dbReference>
<dbReference type="Proteomes" id="UP000233325">
    <property type="component" value="Unassembled WGS sequence"/>
</dbReference>
<dbReference type="InterPro" id="IPR016047">
    <property type="entry name" value="M23ase_b-sheet_dom"/>
</dbReference>
<feature type="domain" description="M23ase beta-sheet core" evidence="3">
    <location>
        <begin position="308"/>
        <end position="410"/>
    </location>
</feature>
<name>A0A2N2E2R6_9BACT</name>
<feature type="coiled-coil region" evidence="2">
    <location>
        <begin position="168"/>
        <end position="262"/>
    </location>
</feature>
<sequence>MIKLSTRGKVIAGGIALSALIFYIANIDFAIGGQDDLLNAEIQQLNAQIQSQKQQIDSLAERQKAYSQAIAAKQAEKNNLASQLSLIENRAAKTQLELESANLEISKTDLEARKITLDIVDLNQRLTDQKDHIAKLLRLVYKQDQISSLEALLLNGSISEFLNQSRYLQNANTELKNSLAKLQVDKDRLERAQAEIKVKSEELARLKTELTQKKDQLQYEQNEKNYLLEETRSSEKAYQELLAQAKKQAAQAAADIANLETTIRSKMSQLNKDRLSGSDSTISWPITGRVITSTFHDPDYPFRRIIGEHSAIDLRSKQGSPLYAAADGYVARVKFDGSTAYAYIMIVHNNGLSTVYGHISGASVAEDQYVVKGQLIGQTGGAPGRPGSGPFSTGAHLHFEVRKSGIPVNPLDYLP</sequence>
<proteinExistence type="predicted"/>
<comment type="caution">
    <text evidence="4">The sequence shown here is derived from an EMBL/GenBank/DDBJ whole genome shotgun (WGS) entry which is preliminary data.</text>
</comment>
<feature type="coiled-coil region" evidence="2">
    <location>
        <begin position="35"/>
        <end position="113"/>
    </location>
</feature>
<dbReference type="Pfam" id="PF01551">
    <property type="entry name" value="Peptidase_M23"/>
    <property type="match status" value="1"/>
</dbReference>
<evidence type="ECO:0000256" key="1">
    <source>
        <dbReference type="ARBA" id="ARBA00022729"/>
    </source>
</evidence>
<dbReference type="SUPFAM" id="SSF51261">
    <property type="entry name" value="Duplicated hybrid motif"/>
    <property type="match status" value="1"/>
</dbReference>
<evidence type="ECO:0000313" key="5">
    <source>
        <dbReference type="Proteomes" id="UP000233325"/>
    </source>
</evidence>
<dbReference type="EMBL" id="PHAH01000007">
    <property type="protein sequence ID" value="PKM88981.1"/>
    <property type="molecule type" value="Genomic_DNA"/>
</dbReference>
<dbReference type="GO" id="GO:0004222">
    <property type="term" value="F:metalloendopeptidase activity"/>
    <property type="evidence" value="ECO:0007669"/>
    <property type="project" value="TreeGrafter"/>
</dbReference>